<reference evidence="4 5" key="1">
    <citation type="submission" date="2018-06" db="EMBL/GenBank/DDBJ databases">
        <title>Genomic Encyclopedia of Type Strains, Phase III (KMG-III): the genomes of soil and plant-associated and newly described type strains.</title>
        <authorList>
            <person name="Whitman W."/>
        </authorList>
    </citation>
    <scope>NUCLEOTIDE SEQUENCE [LARGE SCALE GENOMIC DNA]</scope>
    <source>
        <strain evidence="4 5">CGMCC 4.7090</strain>
    </source>
</reference>
<keyword evidence="2" id="KW-0812">Transmembrane</keyword>
<dbReference type="InterPro" id="IPR025646">
    <property type="entry name" value="DUF4350"/>
</dbReference>
<keyword evidence="2" id="KW-0472">Membrane</keyword>
<dbReference type="Proteomes" id="UP000249341">
    <property type="component" value="Unassembled WGS sequence"/>
</dbReference>
<evidence type="ECO:0000313" key="5">
    <source>
        <dbReference type="Proteomes" id="UP000249341"/>
    </source>
</evidence>
<keyword evidence="5" id="KW-1185">Reference proteome</keyword>
<dbReference type="OrthoDB" id="5241668at2"/>
<keyword evidence="2" id="KW-1133">Transmembrane helix</keyword>
<feature type="region of interest" description="Disordered" evidence="1">
    <location>
        <begin position="227"/>
        <end position="278"/>
    </location>
</feature>
<accession>A0A327ZGP0</accession>
<feature type="domain" description="DUF4350" evidence="3">
    <location>
        <begin position="52"/>
        <end position="212"/>
    </location>
</feature>
<dbReference type="RefSeq" id="WP_111650498.1">
    <property type="nucleotide sequence ID" value="NZ_JACHWI010000007.1"/>
</dbReference>
<evidence type="ECO:0000259" key="3">
    <source>
        <dbReference type="Pfam" id="PF14258"/>
    </source>
</evidence>
<evidence type="ECO:0000256" key="2">
    <source>
        <dbReference type="SAM" id="Phobius"/>
    </source>
</evidence>
<feature type="transmembrane region" description="Helical" evidence="2">
    <location>
        <begin position="285"/>
        <end position="305"/>
    </location>
</feature>
<name>A0A327ZGP0_9ACTN</name>
<sequence>MSFWNPLTHRRMRVVLPFALLSVLVFGTLLVHRLEQADPGDPAYLSPGASEGTGSDRLAAALRARGVAVDEATTSENALDLVRKSPGATLFVPAPAFVDLQNLIGTVSLPTGTRIVVAGAELRDLERTGWNVNHTGTRWAAKAVSAGCTIPLPGPAAVLRHRYEAPDGTVCFGGGLAAFTDGPVTIVLVGAADPFRNDRIGEHANEEFATTVLGGDRVVWLSLHQRENAEPEPSPSGSDPSSPVEQPTGDSQATPGPTVPPTDLPPAAGGGQPPKPPLSEAFPTAFWAALALIAITLLAFAAAAARRLGTPVAEPLPSRVPAHETMLGHARLYQRARARRSTLDILRTAARRRLADHLGLPPDATSDEIAERAGLAPDHVRDVLDGPAPQNDTALVAAAQNVEKLVHDVMRRPDELDEIVEGEPS</sequence>
<proteinExistence type="predicted"/>
<evidence type="ECO:0000256" key="1">
    <source>
        <dbReference type="SAM" id="MobiDB-lite"/>
    </source>
</evidence>
<protein>
    <recommendedName>
        <fullName evidence="3">DUF4350 domain-containing protein</fullName>
    </recommendedName>
</protein>
<evidence type="ECO:0000313" key="4">
    <source>
        <dbReference type="EMBL" id="RAK36704.1"/>
    </source>
</evidence>
<organism evidence="4 5">
    <name type="scientific">Actinoplanes lutulentus</name>
    <dbReference type="NCBI Taxonomy" id="1287878"/>
    <lineage>
        <taxon>Bacteria</taxon>
        <taxon>Bacillati</taxon>
        <taxon>Actinomycetota</taxon>
        <taxon>Actinomycetes</taxon>
        <taxon>Micromonosporales</taxon>
        <taxon>Micromonosporaceae</taxon>
        <taxon>Actinoplanes</taxon>
    </lineage>
</organism>
<gene>
    <name evidence="4" type="ORF">B0I29_108294</name>
</gene>
<comment type="caution">
    <text evidence="4">The sequence shown here is derived from an EMBL/GenBank/DDBJ whole genome shotgun (WGS) entry which is preliminary data.</text>
</comment>
<dbReference type="Pfam" id="PF14258">
    <property type="entry name" value="DUF4350"/>
    <property type="match status" value="1"/>
</dbReference>
<dbReference type="EMBL" id="QLMJ01000008">
    <property type="protein sequence ID" value="RAK36704.1"/>
    <property type="molecule type" value="Genomic_DNA"/>
</dbReference>
<dbReference type="AlphaFoldDB" id="A0A327ZGP0"/>
<feature type="compositionally biased region" description="Polar residues" evidence="1">
    <location>
        <begin position="244"/>
        <end position="253"/>
    </location>
</feature>